<reference evidence="12 13" key="1">
    <citation type="submission" date="2014-11" db="EMBL/GenBank/DDBJ databases">
        <authorList>
            <person name="Zhu J."/>
            <person name="Qi W."/>
            <person name="Song R."/>
        </authorList>
    </citation>
    <scope>NUCLEOTIDE SEQUENCE [LARGE SCALE GENOMIC DNA]</scope>
</reference>
<evidence type="ECO:0000313" key="12">
    <source>
        <dbReference type="EMBL" id="CEM36795.1"/>
    </source>
</evidence>
<dbReference type="Proteomes" id="UP000041254">
    <property type="component" value="Unassembled WGS sequence"/>
</dbReference>
<evidence type="ECO:0000256" key="8">
    <source>
        <dbReference type="ARBA" id="ARBA00022679"/>
    </source>
</evidence>
<dbReference type="InterPro" id="IPR049704">
    <property type="entry name" value="Aminotrans_3_PPA_site"/>
</dbReference>
<dbReference type="Gene3D" id="3.40.640.10">
    <property type="entry name" value="Type I PLP-dependent aspartate aminotransferase-like (Major domain)"/>
    <property type="match status" value="1"/>
</dbReference>
<gene>
    <name evidence="12" type="ORF">Vbra_3421</name>
</gene>
<dbReference type="VEuPathDB" id="CryptoDB:Vbra_3421"/>
<comment type="subcellular location">
    <subcellularLocation>
        <location evidence="2">Mitochondrion</location>
    </subcellularLocation>
</comment>
<protein>
    <recommendedName>
        <fullName evidence="5">acetylornithine transaminase</fullName>
        <ecNumber evidence="5">2.6.1.11</ecNumber>
    </recommendedName>
</protein>
<proteinExistence type="inferred from homology"/>
<evidence type="ECO:0000256" key="7">
    <source>
        <dbReference type="ARBA" id="ARBA00022605"/>
    </source>
</evidence>
<feature type="signal peptide" evidence="11">
    <location>
        <begin position="1"/>
        <end position="24"/>
    </location>
</feature>
<dbReference type="PANTHER" id="PTHR11986">
    <property type="entry name" value="AMINOTRANSFERASE CLASS III"/>
    <property type="match status" value="1"/>
</dbReference>
<accession>A0A0G4GZU2</accession>
<dbReference type="PhylomeDB" id="A0A0G4GZU2"/>
<feature type="chain" id="PRO_5005190902" description="acetylornithine transaminase" evidence="11">
    <location>
        <begin position="25"/>
        <end position="496"/>
    </location>
</feature>
<dbReference type="GO" id="GO:0009570">
    <property type="term" value="C:chloroplast stroma"/>
    <property type="evidence" value="ECO:0007669"/>
    <property type="project" value="TreeGrafter"/>
</dbReference>
<dbReference type="PROSITE" id="PS00600">
    <property type="entry name" value="AA_TRANSFER_CLASS_3"/>
    <property type="match status" value="1"/>
</dbReference>
<dbReference type="NCBIfam" id="TIGR00707">
    <property type="entry name" value="argD"/>
    <property type="match status" value="1"/>
</dbReference>
<name>A0A0G4GZU2_VITBC</name>
<evidence type="ECO:0000256" key="10">
    <source>
        <dbReference type="RuleBase" id="RU003560"/>
    </source>
</evidence>
<comment type="similarity">
    <text evidence="4 10">Belongs to the class-III pyridoxal-phosphate-dependent aminotransferase family.</text>
</comment>
<dbReference type="InterPro" id="IPR050103">
    <property type="entry name" value="Class-III_PLP-dep_AT"/>
</dbReference>
<dbReference type="AlphaFoldDB" id="A0A0G4GZU2"/>
<dbReference type="Gene3D" id="3.90.1150.10">
    <property type="entry name" value="Aspartate Aminotransferase, domain 1"/>
    <property type="match status" value="1"/>
</dbReference>
<evidence type="ECO:0000256" key="9">
    <source>
        <dbReference type="ARBA" id="ARBA00022898"/>
    </source>
</evidence>
<keyword evidence="6" id="KW-0032">Aminotransferase</keyword>
<dbReference type="UniPathway" id="UPA00068">
    <property type="reaction ID" value="UER00109"/>
</dbReference>
<keyword evidence="11" id="KW-0732">Signal</keyword>
<dbReference type="GO" id="GO:0030170">
    <property type="term" value="F:pyridoxal phosphate binding"/>
    <property type="evidence" value="ECO:0007669"/>
    <property type="project" value="InterPro"/>
</dbReference>
<dbReference type="NCBIfam" id="NF002325">
    <property type="entry name" value="PRK01278.1"/>
    <property type="match status" value="1"/>
</dbReference>
<comment type="cofactor">
    <cofactor evidence="1">
        <name>pyridoxal 5'-phosphate</name>
        <dbReference type="ChEBI" id="CHEBI:597326"/>
    </cofactor>
</comment>
<dbReference type="GO" id="GO:0042802">
    <property type="term" value="F:identical protein binding"/>
    <property type="evidence" value="ECO:0007669"/>
    <property type="project" value="TreeGrafter"/>
</dbReference>
<evidence type="ECO:0000256" key="3">
    <source>
        <dbReference type="ARBA" id="ARBA00005024"/>
    </source>
</evidence>
<dbReference type="CDD" id="cd00610">
    <property type="entry name" value="OAT_like"/>
    <property type="match status" value="1"/>
</dbReference>
<organism evidence="12 13">
    <name type="scientific">Vitrella brassicaformis (strain CCMP3155)</name>
    <dbReference type="NCBI Taxonomy" id="1169540"/>
    <lineage>
        <taxon>Eukaryota</taxon>
        <taxon>Sar</taxon>
        <taxon>Alveolata</taxon>
        <taxon>Colpodellida</taxon>
        <taxon>Vitrellaceae</taxon>
        <taxon>Vitrella</taxon>
    </lineage>
</organism>
<dbReference type="GO" id="GO:0005739">
    <property type="term" value="C:mitochondrion"/>
    <property type="evidence" value="ECO:0007669"/>
    <property type="project" value="UniProtKB-SubCell"/>
</dbReference>
<dbReference type="InterPro" id="IPR015421">
    <property type="entry name" value="PyrdxlP-dep_Trfase_major"/>
</dbReference>
<comment type="pathway">
    <text evidence="3">Amino-acid biosynthesis; L-arginine biosynthesis; N(2)-acetyl-L-ornithine from L-glutamate: step 4/4.</text>
</comment>
<dbReference type="EMBL" id="CDMY01000908">
    <property type="protein sequence ID" value="CEM36795.1"/>
    <property type="molecule type" value="Genomic_DNA"/>
</dbReference>
<dbReference type="Pfam" id="PF00202">
    <property type="entry name" value="Aminotran_3"/>
    <property type="match status" value="1"/>
</dbReference>
<dbReference type="InterPro" id="IPR015422">
    <property type="entry name" value="PyrdxlP-dep_Trfase_small"/>
</dbReference>
<keyword evidence="7" id="KW-0028">Amino-acid biosynthesis</keyword>
<dbReference type="InterPro" id="IPR005814">
    <property type="entry name" value="Aminotrans_3"/>
</dbReference>
<dbReference type="GO" id="GO:0003992">
    <property type="term" value="F:N2-acetyl-L-ornithine:2-oxoglutarate 5-aminotransferase activity"/>
    <property type="evidence" value="ECO:0007669"/>
    <property type="project" value="UniProtKB-EC"/>
</dbReference>
<sequence length="496" mass="52592">MLHETPSALAPVLLGVSCLCLAEAFRLGTHARPFRSSAPSHPPSLSPCLSHPSSFITSHAATGTQIAPTDAERTAHEPADTDAALDPLGVDEQQRLKSDAEKYLLNNYGARNLLLTEGRGATVYDASGKAYIDFGAGIAVNALGHSDLGWYSALMDQASKLSHTSNLYLTQPQIDLAKKLVQLAPFASKVFFCNSGTEANEAAIKFARKLALSKARKGLLGKAKKVNFVAFEKSFHGRTMGALTVTSKKKIRDPFAPLMGGDVTFCPWNDLKEAKRAIDGDTCAVFVEPVQGEGGVNPADVGFLKGLRELCDKSGAVLVFDEVQCGLGRTGKLWGHQHAGVSPDIMTLAKPLAGGLPIGAVLMTEEVASAIEPGDHGSTFAGNPLVCAVANYVVNAVSSPEFLSGIESKGRHLRERLAAVEGGRIKDTRGEGLLIGVVFDSADEVNKIKQTCEDRGLLVLTAGEGQVVRLAPPLNIPMEQLDRGIDILEHAIKELG</sequence>
<dbReference type="InterPro" id="IPR004636">
    <property type="entry name" value="AcOrn/SuccOrn_fam"/>
</dbReference>
<dbReference type="OrthoDB" id="425114at2759"/>
<dbReference type="SUPFAM" id="SSF53383">
    <property type="entry name" value="PLP-dependent transferases"/>
    <property type="match status" value="1"/>
</dbReference>
<evidence type="ECO:0000313" key="13">
    <source>
        <dbReference type="Proteomes" id="UP000041254"/>
    </source>
</evidence>
<evidence type="ECO:0000256" key="4">
    <source>
        <dbReference type="ARBA" id="ARBA00008954"/>
    </source>
</evidence>
<evidence type="ECO:0000256" key="5">
    <source>
        <dbReference type="ARBA" id="ARBA00012919"/>
    </source>
</evidence>
<dbReference type="InParanoid" id="A0A0G4GZU2"/>
<dbReference type="PANTHER" id="PTHR11986:SF79">
    <property type="entry name" value="ACETYLORNITHINE AMINOTRANSFERASE, MITOCHONDRIAL"/>
    <property type="match status" value="1"/>
</dbReference>
<dbReference type="HAMAP" id="MF_01107">
    <property type="entry name" value="ArgD_aminotrans_3"/>
    <property type="match status" value="1"/>
</dbReference>
<dbReference type="GO" id="GO:0006526">
    <property type="term" value="P:L-arginine biosynthetic process"/>
    <property type="evidence" value="ECO:0007669"/>
    <property type="project" value="UniProtKB-UniPathway"/>
</dbReference>
<dbReference type="STRING" id="1169540.A0A0G4GZU2"/>
<dbReference type="PIRSF" id="PIRSF000521">
    <property type="entry name" value="Transaminase_4ab_Lys_Orn"/>
    <property type="match status" value="1"/>
</dbReference>
<keyword evidence="9 10" id="KW-0663">Pyridoxal phosphate</keyword>
<evidence type="ECO:0000256" key="6">
    <source>
        <dbReference type="ARBA" id="ARBA00022576"/>
    </source>
</evidence>
<evidence type="ECO:0000256" key="2">
    <source>
        <dbReference type="ARBA" id="ARBA00004173"/>
    </source>
</evidence>
<keyword evidence="8" id="KW-0808">Transferase</keyword>
<evidence type="ECO:0000256" key="11">
    <source>
        <dbReference type="SAM" id="SignalP"/>
    </source>
</evidence>
<dbReference type="InterPro" id="IPR015424">
    <property type="entry name" value="PyrdxlP-dep_Trfase"/>
</dbReference>
<evidence type="ECO:0000256" key="1">
    <source>
        <dbReference type="ARBA" id="ARBA00001933"/>
    </source>
</evidence>
<dbReference type="EC" id="2.6.1.11" evidence="5"/>
<dbReference type="FunFam" id="3.40.640.10:FF:000004">
    <property type="entry name" value="Acetylornithine aminotransferase"/>
    <property type="match status" value="1"/>
</dbReference>
<keyword evidence="13" id="KW-1185">Reference proteome</keyword>
<dbReference type="OMA" id="MVPGFKY"/>